<dbReference type="RefSeq" id="WP_070365243.1">
    <property type="nucleotide sequence ID" value="NZ_CP016070.1"/>
</dbReference>
<feature type="compositionally biased region" description="Basic and acidic residues" evidence="3">
    <location>
        <begin position="8"/>
        <end position="27"/>
    </location>
</feature>
<evidence type="ECO:0000256" key="3">
    <source>
        <dbReference type="SAM" id="MobiDB-lite"/>
    </source>
</evidence>
<organism evidence="5 7">
    <name type="scientific">Halodesulfurarchaeum formicicum</name>
    <dbReference type="NCBI Taxonomy" id="1873524"/>
    <lineage>
        <taxon>Archaea</taxon>
        <taxon>Methanobacteriati</taxon>
        <taxon>Methanobacteriota</taxon>
        <taxon>Stenosarchaea group</taxon>
        <taxon>Halobacteria</taxon>
        <taxon>Halobacteriales</taxon>
        <taxon>Halobacteriaceae</taxon>
        <taxon>Halodesulfurarchaeum</taxon>
    </lineage>
</organism>
<dbReference type="InterPro" id="IPR052494">
    <property type="entry name" value="Flagella_assembly_related"/>
</dbReference>
<dbReference type="GO" id="GO:0097589">
    <property type="term" value="C:archaeal-type flagellum"/>
    <property type="evidence" value="ECO:0007669"/>
    <property type="project" value="UniProtKB-SubCell"/>
</dbReference>
<feature type="domain" description="Archaeal flagella protein FlaD/E" evidence="4">
    <location>
        <begin position="66"/>
        <end position="155"/>
    </location>
</feature>
<feature type="region of interest" description="Disordered" evidence="3">
    <location>
        <begin position="1"/>
        <end position="27"/>
    </location>
</feature>
<dbReference type="Proteomes" id="UP000185608">
    <property type="component" value="Chromosome"/>
</dbReference>
<dbReference type="KEGG" id="halh:HTSR_1383"/>
<evidence type="ECO:0000313" key="5">
    <source>
        <dbReference type="EMBL" id="AOW80559.1"/>
    </source>
</evidence>
<dbReference type="PANTHER" id="PTHR40698:SF1">
    <property type="entry name" value="FLAGELLA-RELATED PROTEIN D-RELATED"/>
    <property type="match status" value="1"/>
</dbReference>
<evidence type="ECO:0000256" key="1">
    <source>
        <dbReference type="ARBA" id="ARBA00004618"/>
    </source>
</evidence>
<evidence type="ECO:0000256" key="2">
    <source>
        <dbReference type="ARBA" id="ARBA00022440"/>
    </source>
</evidence>
<dbReference type="STRING" id="1873524.HSR6_1455"/>
<evidence type="ECO:0000313" key="7">
    <source>
        <dbReference type="Proteomes" id="UP000185608"/>
    </source>
</evidence>
<reference evidence="6" key="3">
    <citation type="journal article" date="2017" name="ISME J.">
        <title>Discovery of anaerobic lithoheterotrophic haloarchaea, ubiquitous in hypersaline habitats.</title>
        <authorList>
            <person name="Sorokin D.Y."/>
            <person name="Messina E."/>
            <person name="Smedile F."/>
            <person name="Roman P."/>
            <person name="Damste J.S.S."/>
            <person name="Ciordia S."/>
            <person name="Mena M.C."/>
            <person name="Ferrer M."/>
            <person name="Golyshin P.N."/>
            <person name="Kublanov I.V."/>
            <person name="Samarov N.I."/>
            <person name="Toshchakov S.V."/>
            <person name="La Cono V."/>
            <person name="Yakimov M.M."/>
        </authorList>
    </citation>
    <scope>NUCLEOTIDE SEQUENCE</scope>
    <source>
        <strain evidence="6">HSR6</strain>
    </source>
</reference>
<dbReference type="EMBL" id="CP016804">
    <property type="protein sequence ID" value="APE95898.1"/>
    <property type="molecule type" value="Genomic_DNA"/>
</dbReference>
<keyword evidence="5" id="KW-0969">Cilium</keyword>
<dbReference type="PANTHER" id="PTHR40698">
    <property type="entry name" value="FLAGELLA-RELATED PROTEIN E-RELATED-RELATED"/>
    <property type="match status" value="1"/>
</dbReference>
<dbReference type="InterPro" id="IPR006752">
    <property type="entry name" value="Arch_fla_DE"/>
</dbReference>
<name>A0A1D8S5D5_9EURY</name>
<reference evidence="8" key="2">
    <citation type="submission" date="2016-08" db="EMBL/GenBank/DDBJ databases">
        <title>Discovery of first anaerobic lithoheterotrophic haloarchae widely represented in hypersaline habitats.</title>
        <authorList>
            <person name="Sorokin D.Y."/>
            <person name="Kublanov I.V."/>
            <person name="Roman P."/>
            <person name="Sinninghe Damste J.S."/>
            <person name="Golyshin P.N."/>
            <person name="Rojo D."/>
            <person name="Ciordia S."/>
            <person name="Mena Md.C."/>
            <person name="Ferrer M."/>
            <person name="Smedile F."/>
            <person name="Messina E."/>
            <person name="La Cono V."/>
            <person name="Yakimov M.M."/>
        </authorList>
    </citation>
    <scope>NUCLEOTIDE SEQUENCE [LARGE SCALE GENOMIC DNA]</scope>
    <source>
        <strain evidence="8">HSR6</strain>
    </source>
</reference>
<dbReference type="OrthoDB" id="121879at2157"/>
<dbReference type="GO" id="GO:0097588">
    <property type="term" value="P:archaeal or bacterial-type flagellum-dependent cell motility"/>
    <property type="evidence" value="ECO:0007669"/>
    <property type="project" value="InterPro"/>
</dbReference>
<dbReference type="Proteomes" id="UP000186165">
    <property type="component" value="Chromosome"/>
</dbReference>
<dbReference type="GeneID" id="30417983"/>
<keyword evidence="2" id="KW-0974">Archaeal flagellum</keyword>
<dbReference type="EMBL" id="CP016070">
    <property type="protein sequence ID" value="AOW80559.1"/>
    <property type="molecule type" value="Genomic_DNA"/>
</dbReference>
<dbReference type="AlphaFoldDB" id="A0A1D8S5D5"/>
<comment type="subcellular location">
    <subcellularLocation>
        <location evidence="1">Archaeal flagellum</location>
    </subcellularLocation>
</comment>
<dbReference type="KEGG" id="hhsr:HSR6_1455"/>
<keyword evidence="8" id="KW-1185">Reference proteome</keyword>
<evidence type="ECO:0000313" key="8">
    <source>
        <dbReference type="Proteomes" id="UP000186165"/>
    </source>
</evidence>
<gene>
    <name evidence="6" type="ORF">HSR6_1455</name>
    <name evidence="5" type="ORF">HTSR_1383</name>
</gene>
<protein>
    <submittedName>
        <fullName evidence="5">Flagella E</fullName>
    </submittedName>
</protein>
<accession>A0A1D8S5D5</accession>
<reference evidence="5 7" key="1">
    <citation type="submission" date="2016-06" db="EMBL/GenBank/DDBJ databases">
        <title>Discovery of anaerobic lithoheterotrophic haloarchaeon capable of sulfur respiration by hydrogen and formate.</title>
        <authorList>
            <person name="Sorokin D.Y."/>
            <person name="Kublanov I.V."/>
            <person name="Roman P."/>
            <person name="Sinninghe Damste J.S."/>
            <person name="Golyshin P.N."/>
            <person name="Rojo D."/>
            <person name="Ciordia S."/>
            <person name="Mena Md.C."/>
            <person name="Ferrer M."/>
            <person name="Smedile F."/>
            <person name="Messina E."/>
            <person name="La Cono V."/>
            <person name="Yakimov M.M."/>
        </authorList>
    </citation>
    <scope>NUCLEOTIDE SEQUENCE [LARGE SCALE GENOMIC DNA]</scope>
    <source>
        <strain evidence="5 7">HTSR1</strain>
    </source>
</reference>
<sequence>MTDPPLQSEREARESRRESAPSVREEDIQALREDLAGADAGPAEFPEKRLKELLLLEGGADPADLERPYLERVPEQYAARLTVFEWLQFTLERAGSRQTLQALEYYGDIGWLGEGAAADLRDYVRVFEDGGTGDGGHSLQTADHLVSLVYIARLASMA</sequence>
<keyword evidence="5" id="KW-0966">Cell projection</keyword>
<proteinExistence type="predicted"/>
<accession>A0A1J1ACL1</accession>
<evidence type="ECO:0000313" key="6">
    <source>
        <dbReference type="EMBL" id="APE95898.1"/>
    </source>
</evidence>
<dbReference type="Pfam" id="PF04659">
    <property type="entry name" value="Arch_fla_DE"/>
    <property type="match status" value="1"/>
</dbReference>
<keyword evidence="5" id="KW-0282">Flagellum</keyword>
<evidence type="ECO:0000259" key="4">
    <source>
        <dbReference type="Pfam" id="PF04659"/>
    </source>
</evidence>